<dbReference type="OrthoDB" id="949314at2"/>
<sequence>MKTNLFIIAAAALGFSFAAEAQTIAVGPRAGVNIATQSLPDFENDDAKEQAKEAIDYYTGTQFGAVLNYGINDMFSLQPELLYVQKGYQFDMSAFEGGVFPSGNHTIYRKHNYLEIPVLAKVSIGEGPFRGFATAGPTLSYLMSGKIVADGDNYEIDFHGQVNRFELGASVGIGVSYDMGPGALNFDVRYGHGFTNIDKNRGGGSVKNRGFGISLAYLFRVK</sequence>
<evidence type="ECO:0000259" key="2">
    <source>
        <dbReference type="Pfam" id="PF13568"/>
    </source>
</evidence>
<dbReference type="InterPro" id="IPR025665">
    <property type="entry name" value="Beta-barrel_OMP_2"/>
</dbReference>
<dbReference type="Pfam" id="PF13568">
    <property type="entry name" value="OMP_b-brl_2"/>
    <property type="match status" value="1"/>
</dbReference>
<dbReference type="InterPro" id="IPR011250">
    <property type="entry name" value="OMP/PagP_B-barrel"/>
</dbReference>
<evidence type="ECO:0000256" key="1">
    <source>
        <dbReference type="SAM" id="SignalP"/>
    </source>
</evidence>
<comment type="caution">
    <text evidence="3">The sequence shown here is derived from an EMBL/GenBank/DDBJ whole genome shotgun (WGS) entry which is preliminary data.</text>
</comment>
<feature type="chain" id="PRO_5017646002" evidence="1">
    <location>
        <begin position="22"/>
        <end position="222"/>
    </location>
</feature>
<reference evidence="4" key="1">
    <citation type="submission" date="2018-08" db="EMBL/GenBank/DDBJ databases">
        <authorList>
            <person name="Liu Z.-W."/>
            <person name="Du Z.-J."/>
        </authorList>
    </citation>
    <scope>NUCLEOTIDE SEQUENCE [LARGE SCALE GENOMIC DNA]</scope>
    <source>
        <strain evidence="4">H4X</strain>
    </source>
</reference>
<dbReference type="SUPFAM" id="SSF56925">
    <property type="entry name" value="OMPA-like"/>
    <property type="match status" value="1"/>
</dbReference>
<dbReference type="AlphaFoldDB" id="A0A3D8LFJ8"/>
<feature type="domain" description="Outer membrane protein beta-barrel" evidence="2">
    <location>
        <begin position="21"/>
        <end position="198"/>
    </location>
</feature>
<feature type="signal peptide" evidence="1">
    <location>
        <begin position="1"/>
        <end position="21"/>
    </location>
</feature>
<gene>
    <name evidence="3" type="ORF">DXT99_06005</name>
</gene>
<keyword evidence="4" id="KW-1185">Reference proteome</keyword>
<name>A0A3D8LFJ8_9BACT</name>
<dbReference type="RefSeq" id="WP_115564631.1">
    <property type="nucleotide sequence ID" value="NZ_QRGR01000005.1"/>
</dbReference>
<evidence type="ECO:0000313" key="3">
    <source>
        <dbReference type="EMBL" id="RDV16221.1"/>
    </source>
</evidence>
<keyword evidence="1" id="KW-0732">Signal</keyword>
<dbReference type="Proteomes" id="UP000256708">
    <property type="component" value="Unassembled WGS sequence"/>
</dbReference>
<proteinExistence type="predicted"/>
<organism evidence="3 4">
    <name type="scientific">Pontibacter diazotrophicus</name>
    <dbReference type="NCBI Taxonomy" id="1400979"/>
    <lineage>
        <taxon>Bacteria</taxon>
        <taxon>Pseudomonadati</taxon>
        <taxon>Bacteroidota</taxon>
        <taxon>Cytophagia</taxon>
        <taxon>Cytophagales</taxon>
        <taxon>Hymenobacteraceae</taxon>
        <taxon>Pontibacter</taxon>
    </lineage>
</organism>
<evidence type="ECO:0000313" key="4">
    <source>
        <dbReference type="Proteomes" id="UP000256708"/>
    </source>
</evidence>
<accession>A0A3D8LFJ8</accession>
<protein>
    <submittedName>
        <fullName evidence="3">PorT family protein</fullName>
    </submittedName>
</protein>
<dbReference type="EMBL" id="QRGR01000005">
    <property type="protein sequence ID" value="RDV16221.1"/>
    <property type="molecule type" value="Genomic_DNA"/>
</dbReference>